<evidence type="ECO:0000259" key="8">
    <source>
        <dbReference type="Pfam" id="PF00082"/>
    </source>
</evidence>
<evidence type="ECO:0000256" key="6">
    <source>
        <dbReference type="RuleBase" id="RU003355"/>
    </source>
</evidence>
<dbReference type="InterPro" id="IPR050131">
    <property type="entry name" value="Peptidase_S8_subtilisin-like"/>
</dbReference>
<dbReference type="RefSeq" id="WP_345237929.1">
    <property type="nucleotide sequence ID" value="NZ_BAABGZ010000078.1"/>
</dbReference>
<reference evidence="11" key="1">
    <citation type="journal article" date="2019" name="Int. J. Syst. Evol. Microbiol.">
        <title>The Global Catalogue of Microorganisms (GCM) 10K type strain sequencing project: providing services to taxonomists for standard genome sequencing and annotation.</title>
        <authorList>
            <consortium name="The Broad Institute Genomics Platform"/>
            <consortium name="The Broad Institute Genome Sequencing Center for Infectious Disease"/>
            <person name="Wu L."/>
            <person name="Ma J."/>
        </authorList>
    </citation>
    <scope>NUCLEOTIDE SEQUENCE [LARGE SCALE GENOMIC DNA]</scope>
    <source>
        <strain evidence="11">JCM 17923</strain>
    </source>
</reference>
<accession>A0ABP8IQZ4</accession>
<keyword evidence="11" id="KW-1185">Reference proteome</keyword>
<dbReference type="Pfam" id="PF00082">
    <property type="entry name" value="Peptidase_S8"/>
    <property type="match status" value="1"/>
</dbReference>
<dbReference type="EMBL" id="BAABGZ010000078">
    <property type="protein sequence ID" value="GAA4367904.1"/>
    <property type="molecule type" value="Genomic_DNA"/>
</dbReference>
<feature type="active site" description="Charge relay system" evidence="5">
    <location>
        <position position="268"/>
    </location>
</feature>
<dbReference type="PANTHER" id="PTHR43806">
    <property type="entry name" value="PEPTIDASE S8"/>
    <property type="match status" value="1"/>
</dbReference>
<dbReference type="InterPro" id="IPR023828">
    <property type="entry name" value="Peptidase_S8_Ser-AS"/>
</dbReference>
<evidence type="ECO:0000313" key="10">
    <source>
        <dbReference type="EMBL" id="GAA4367904.1"/>
    </source>
</evidence>
<feature type="domain" description="Secretion system C-terminal sorting" evidence="9">
    <location>
        <begin position="718"/>
        <end position="790"/>
    </location>
</feature>
<dbReference type="SUPFAM" id="SSF52743">
    <property type="entry name" value="Subtilisin-like"/>
    <property type="match status" value="1"/>
</dbReference>
<dbReference type="InterPro" id="IPR036852">
    <property type="entry name" value="Peptidase_S8/S53_dom_sf"/>
</dbReference>
<dbReference type="PROSITE" id="PS00137">
    <property type="entry name" value="SUBTILASE_HIS"/>
    <property type="match status" value="1"/>
</dbReference>
<dbReference type="InterPro" id="IPR023827">
    <property type="entry name" value="Peptidase_S8_Asp-AS"/>
</dbReference>
<dbReference type="PANTHER" id="PTHR43806:SF11">
    <property type="entry name" value="CEREVISIN-RELATED"/>
    <property type="match status" value="1"/>
</dbReference>
<dbReference type="Pfam" id="PF18962">
    <property type="entry name" value="Por_Secre_tail"/>
    <property type="match status" value="1"/>
</dbReference>
<feature type="active site" description="Charge relay system" evidence="5">
    <location>
        <position position="215"/>
    </location>
</feature>
<dbReference type="InterPro" id="IPR022398">
    <property type="entry name" value="Peptidase_S8_His-AS"/>
</dbReference>
<dbReference type="PROSITE" id="PS00138">
    <property type="entry name" value="SUBTILASE_SER"/>
    <property type="match status" value="1"/>
</dbReference>
<comment type="caution">
    <text evidence="10">The sequence shown here is derived from an EMBL/GenBank/DDBJ whole genome shotgun (WGS) entry which is preliminary data.</text>
</comment>
<evidence type="ECO:0000256" key="4">
    <source>
        <dbReference type="ARBA" id="ARBA00022825"/>
    </source>
</evidence>
<feature type="domain" description="Peptidase S8/S53" evidence="8">
    <location>
        <begin position="208"/>
        <end position="534"/>
    </location>
</feature>
<evidence type="ECO:0000313" key="11">
    <source>
        <dbReference type="Proteomes" id="UP001501153"/>
    </source>
</evidence>
<evidence type="ECO:0008006" key="12">
    <source>
        <dbReference type="Google" id="ProtNLM"/>
    </source>
</evidence>
<organism evidence="10 11">
    <name type="scientific">Hymenobacter saemangeumensis</name>
    <dbReference type="NCBI Taxonomy" id="1084522"/>
    <lineage>
        <taxon>Bacteria</taxon>
        <taxon>Pseudomonadati</taxon>
        <taxon>Bacteroidota</taxon>
        <taxon>Cytophagia</taxon>
        <taxon>Cytophagales</taxon>
        <taxon>Hymenobacteraceae</taxon>
        <taxon>Hymenobacter</taxon>
    </lineage>
</organism>
<evidence type="ECO:0000256" key="1">
    <source>
        <dbReference type="ARBA" id="ARBA00011073"/>
    </source>
</evidence>
<proteinExistence type="inferred from homology"/>
<feature type="active site" description="Charge relay system" evidence="5">
    <location>
        <position position="475"/>
    </location>
</feature>
<dbReference type="NCBIfam" id="TIGR04183">
    <property type="entry name" value="Por_Secre_tail"/>
    <property type="match status" value="1"/>
</dbReference>
<dbReference type="PROSITE" id="PS51892">
    <property type="entry name" value="SUBTILASE"/>
    <property type="match status" value="1"/>
</dbReference>
<feature type="region of interest" description="Disordered" evidence="7">
    <location>
        <begin position="702"/>
        <end position="721"/>
    </location>
</feature>
<comment type="similarity">
    <text evidence="1 5 6">Belongs to the peptidase S8 family.</text>
</comment>
<dbReference type="InterPro" id="IPR026444">
    <property type="entry name" value="Secre_tail"/>
</dbReference>
<evidence type="ECO:0000256" key="5">
    <source>
        <dbReference type="PROSITE-ProRule" id="PRU01240"/>
    </source>
</evidence>
<keyword evidence="4 5" id="KW-0720">Serine protease</keyword>
<name>A0ABP8IQZ4_9BACT</name>
<keyword evidence="2 5" id="KW-0645">Protease</keyword>
<evidence type="ECO:0000256" key="7">
    <source>
        <dbReference type="SAM" id="MobiDB-lite"/>
    </source>
</evidence>
<sequence>MLLALALGSSTHALHAQERSYEAVLDEKGTPLRVKHEIIVRFDPLHVNGFAIDNPTKVTGALIDFVDGGTVEQLSSLVGQDLSAVSTFKIFRNLTTLDTLSIGRDNVPVRIPPLWSAFVLRLPNWLDEQTVCDNLNQASGLVIYAHFNFIAQPASTNPPWPKTHDPFYVTNQASLHATATYPEPTDVANRFHVNVEPAWQYVPFGISTIKVGIMDTGIDGGHPDLGDGTTAGSRVRGGWDYVNQQPFTLNSDTWQGDARTSGGFFWGHGTQCAGIIGALRNNQVSGGTTYVGVAGIASGVSLYSLRIFGNSPSDPLWNSSVPSSAFAGMDRAAEGILDAALNTGRARNYGVHVMNHSWTAPSSTSNLTLLEEAVKTAYSNKVVMVTARGNAGNNAALFPSFYPEVISVSATGSNGNIKTSTNGSGPDDLYGSSYGPDVDLAAPGTHALVYTTQTRYRPSGTPPPAVPYDVFNGTSAAAPHVAGAAALLLSYHSTKPSPQTLHPEDVLEVLKKTARPKTVSPYSGISVSDLYGAGLLDVGKAIQWTRGGYQLHQLAGTDAANATRTTIATGVKLILANRVGMLNAETYTGDVIRSVVTASHNVGHLTIKGAWARNSASVPYGIRPSFVIGPDTYYPVFPYPGITLSAPTTTSATLTGYFYHFTSGPLGPLDVWLPYNPNVTSNDYAYTVWTSDPYHFEFRTAPGDEPGTAGASTSARTYPNPSSREAWVDFGAQASGEQARLELQTLAGQTVAAWQHTATAAGRQTEQLPLAKLPTGLYLCRVTTPSGVSVVRIVKE</sequence>
<dbReference type="PRINTS" id="PR00723">
    <property type="entry name" value="SUBTILISIN"/>
</dbReference>
<dbReference type="PROSITE" id="PS00136">
    <property type="entry name" value="SUBTILASE_ASP"/>
    <property type="match status" value="1"/>
</dbReference>
<evidence type="ECO:0000259" key="9">
    <source>
        <dbReference type="Pfam" id="PF18962"/>
    </source>
</evidence>
<dbReference type="Proteomes" id="UP001501153">
    <property type="component" value="Unassembled WGS sequence"/>
</dbReference>
<gene>
    <name evidence="10" type="ORF">GCM10023185_40180</name>
</gene>
<feature type="compositionally biased region" description="Polar residues" evidence="7">
    <location>
        <begin position="710"/>
        <end position="721"/>
    </location>
</feature>
<evidence type="ECO:0000256" key="2">
    <source>
        <dbReference type="ARBA" id="ARBA00022670"/>
    </source>
</evidence>
<dbReference type="InterPro" id="IPR015500">
    <property type="entry name" value="Peptidase_S8_subtilisin-rel"/>
</dbReference>
<dbReference type="InterPro" id="IPR000209">
    <property type="entry name" value="Peptidase_S8/S53_dom"/>
</dbReference>
<evidence type="ECO:0000256" key="3">
    <source>
        <dbReference type="ARBA" id="ARBA00022801"/>
    </source>
</evidence>
<protein>
    <recommendedName>
        <fullName evidence="12">T9SS type A sorting domain-containing protein</fullName>
    </recommendedName>
</protein>
<keyword evidence="3 5" id="KW-0378">Hydrolase</keyword>
<dbReference type="Gene3D" id="3.40.50.200">
    <property type="entry name" value="Peptidase S8/S53 domain"/>
    <property type="match status" value="1"/>
</dbReference>